<keyword evidence="5 14" id="KW-0732">Signal</keyword>
<organism evidence="16 17">
    <name type="scientific">Ooceraea biroi</name>
    <name type="common">Clonal raider ant</name>
    <name type="synonym">Cerapachys biroi</name>
    <dbReference type="NCBI Taxonomy" id="2015173"/>
    <lineage>
        <taxon>Eukaryota</taxon>
        <taxon>Metazoa</taxon>
        <taxon>Ecdysozoa</taxon>
        <taxon>Arthropoda</taxon>
        <taxon>Hexapoda</taxon>
        <taxon>Insecta</taxon>
        <taxon>Pterygota</taxon>
        <taxon>Neoptera</taxon>
        <taxon>Endopterygota</taxon>
        <taxon>Hymenoptera</taxon>
        <taxon>Apocrita</taxon>
        <taxon>Aculeata</taxon>
        <taxon>Formicoidea</taxon>
        <taxon>Formicidae</taxon>
        <taxon>Dorylinae</taxon>
        <taxon>Ooceraea</taxon>
    </lineage>
</organism>
<evidence type="ECO:0000256" key="8">
    <source>
        <dbReference type="ARBA" id="ARBA00022989"/>
    </source>
</evidence>
<dbReference type="GO" id="GO:0015036">
    <property type="term" value="F:disulfide oxidoreductase activity"/>
    <property type="evidence" value="ECO:0007669"/>
    <property type="project" value="TreeGrafter"/>
</dbReference>
<name>A0A026WKE8_OOCBI</name>
<feature type="signal peptide" evidence="14">
    <location>
        <begin position="1"/>
        <end position="24"/>
    </location>
</feature>
<dbReference type="Gene3D" id="3.40.30.10">
    <property type="entry name" value="Glutaredoxin"/>
    <property type="match status" value="1"/>
</dbReference>
<dbReference type="InterPro" id="IPR017937">
    <property type="entry name" value="Thioredoxin_CS"/>
</dbReference>
<evidence type="ECO:0000259" key="15">
    <source>
        <dbReference type="PROSITE" id="PS51352"/>
    </source>
</evidence>
<evidence type="ECO:0000256" key="13">
    <source>
        <dbReference type="SAM" id="Phobius"/>
    </source>
</evidence>
<dbReference type="PROSITE" id="PS51352">
    <property type="entry name" value="THIOREDOXIN_2"/>
    <property type="match status" value="1"/>
</dbReference>
<reference evidence="16 17" key="1">
    <citation type="journal article" date="2014" name="Curr. Biol.">
        <title>The genome of the clonal raider ant Cerapachys biroi.</title>
        <authorList>
            <person name="Oxley P.R."/>
            <person name="Ji L."/>
            <person name="Fetter-Pruneda I."/>
            <person name="McKenzie S.K."/>
            <person name="Li C."/>
            <person name="Hu H."/>
            <person name="Zhang G."/>
            <person name="Kronauer D.J."/>
        </authorList>
    </citation>
    <scope>NUCLEOTIDE SEQUENCE [LARGE SCALE GENOMIC DNA]</scope>
</reference>
<evidence type="ECO:0000313" key="16">
    <source>
        <dbReference type="EMBL" id="EZA56527.1"/>
    </source>
</evidence>
<dbReference type="SUPFAM" id="SSF52833">
    <property type="entry name" value="Thioredoxin-like"/>
    <property type="match status" value="1"/>
</dbReference>
<evidence type="ECO:0000256" key="6">
    <source>
        <dbReference type="ARBA" id="ARBA00022824"/>
    </source>
</evidence>
<keyword evidence="11" id="KW-0676">Redox-active center</keyword>
<feature type="compositionally biased region" description="Basic and acidic residues" evidence="12">
    <location>
        <begin position="275"/>
        <end position="290"/>
    </location>
</feature>
<dbReference type="PROSITE" id="PS00194">
    <property type="entry name" value="THIOREDOXIN_1"/>
    <property type="match status" value="1"/>
</dbReference>
<dbReference type="Proteomes" id="UP000053097">
    <property type="component" value="Unassembled WGS sequence"/>
</dbReference>
<feature type="region of interest" description="Disordered" evidence="12">
    <location>
        <begin position="220"/>
        <end position="306"/>
    </location>
</feature>
<dbReference type="OMA" id="FRQYKGS"/>
<dbReference type="InterPro" id="IPR036249">
    <property type="entry name" value="Thioredoxin-like_sf"/>
</dbReference>
<sequence>MSLVRMDPVLCIVYVALLSAYASASTQQPAKDSLVVQLNEDNWDLMLTGEWMVEFYAPWCPACKALEPIWAYLALSKEELNINVGRIDVTDSPGLSGRFMVTALPTIYHVNNGVFRQYRSPREEASLIDFVSSKRWTKVDPIPGWKSPTSFHMSILSQFFKLSQILRSIHNKLLEDIGLPTWGSYLIFAVGTIILGAILGLVIVCLIDFIYPPKPTHLHEKKKQEKNSEEDEIAENVGDDLVDEEESEVEDPEAEEAEAKESEAKQQQAEAKQPGVKESEASEKDKDTKADPNSPSVRKRKPRKAD</sequence>
<feature type="compositionally biased region" description="Low complexity" evidence="12">
    <location>
        <begin position="265"/>
        <end position="274"/>
    </location>
</feature>
<keyword evidence="2" id="KW-0813">Transport</keyword>
<keyword evidence="9 13" id="KW-0472">Membrane</keyword>
<protein>
    <submittedName>
        <fullName evidence="16">Thioredoxin-related transmembrane protein</fullName>
    </submittedName>
</protein>
<dbReference type="STRING" id="2015173.A0A026WKE8"/>
<feature type="compositionally biased region" description="Basic residues" evidence="12">
    <location>
        <begin position="297"/>
        <end position="306"/>
    </location>
</feature>
<proteinExistence type="predicted"/>
<keyword evidence="8 13" id="KW-1133">Transmembrane helix</keyword>
<accession>A0A026WKE8</accession>
<comment type="subcellular location">
    <subcellularLocation>
        <location evidence="1">Endoplasmic reticulum membrane</location>
        <topology evidence="1">Single-pass type I membrane protein</topology>
    </subcellularLocation>
</comment>
<feature type="transmembrane region" description="Helical" evidence="13">
    <location>
        <begin position="182"/>
        <end position="211"/>
    </location>
</feature>
<dbReference type="OrthoDB" id="7869097at2759"/>
<evidence type="ECO:0000256" key="7">
    <source>
        <dbReference type="ARBA" id="ARBA00022982"/>
    </source>
</evidence>
<evidence type="ECO:0000313" key="17">
    <source>
        <dbReference type="Proteomes" id="UP000053097"/>
    </source>
</evidence>
<evidence type="ECO:0000256" key="11">
    <source>
        <dbReference type="ARBA" id="ARBA00023284"/>
    </source>
</evidence>
<evidence type="ECO:0000256" key="2">
    <source>
        <dbReference type="ARBA" id="ARBA00022448"/>
    </source>
</evidence>
<dbReference type="InterPro" id="IPR052454">
    <property type="entry name" value="TMX_domain-containing"/>
</dbReference>
<dbReference type="InterPro" id="IPR013766">
    <property type="entry name" value="Thioredoxin_domain"/>
</dbReference>
<gene>
    <name evidence="16" type="ORF">X777_03314</name>
</gene>
<dbReference type="AlphaFoldDB" id="A0A026WKE8"/>
<evidence type="ECO:0000256" key="5">
    <source>
        <dbReference type="ARBA" id="ARBA00022729"/>
    </source>
</evidence>
<keyword evidence="10" id="KW-1015">Disulfide bond</keyword>
<evidence type="ECO:0000256" key="12">
    <source>
        <dbReference type="SAM" id="MobiDB-lite"/>
    </source>
</evidence>
<evidence type="ECO:0000256" key="1">
    <source>
        <dbReference type="ARBA" id="ARBA00004115"/>
    </source>
</evidence>
<dbReference type="GO" id="GO:0005789">
    <property type="term" value="C:endoplasmic reticulum membrane"/>
    <property type="evidence" value="ECO:0007669"/>
    <property type="project" value="UniProtKB-SubCell"/>
</dbReference>
<keyword evidence="6" id="KW-0256">Endoplasmic reticulum</keyword>
<feature type="domain" description="Thioredoxin" evidence="15">
    <location>
        <begin position="16"/>
        <end position="161"/>
    </location>
</feature>
<dbReference type="PANTHER" id="PTHR46107:SF3">
    <property type="entry name" value="THIOREDOXIN DOMAIN-CONTAINING PROTEIN"/>
    <property type="match status" value="1"/>
</dbReference>
<dbReference type="PANTHER" id="PTHR46107">
    <property type="entry name" value="DUMPY: SHORTER THAN WILD-TYPE"/>
    <property type="match status" value="1"/>
</dbReference>
<dbReference type="Pfam" id="PF00085">
    <property type="entry name" value="Thioredoxin"/>
    <property type="match status" value="1"/>
</dbReference>
<keyword evidence="4 13" id="KW-0812">Transmembrane</keyword>
<evidence type="ECO:0000256" key="3">
    <source>
        <dbReference type="ARBA" id="ARBA00022553"/>
    </source>
</evidence>
<feature type="chain" id="PRO_5001545690" evidence="14">
    <location>
        <begin position="25"/>
        <end position="306"/>
    </location>
</feature>
<feature type="compositionally biased region" description="Acidic residues" evidence="12">
    <location>
        <begin position="228"/>
        <end position="256"/>
    </location>
</feature>
<keyword evidence="17" id="KW-1185">Reference proteome</keyword>
<keyword evidence="3" id="KW-0597">Phosphoprotein</keyword>
<evidence type="ECO:0000256" key="9">
    <source>
        <dbReference type="ARBA" id="ARBA00023136"/>
    </source>
</evidence>
<evidence type="ECO:0000256" key="4">
    <source>
        <dbReference type="ARBA" id="ARBA00022692"/>
    </source>
</evidence>
<keyword evidence="7" id="KW-0249">Electron transport</keyword>
<dbReference type="EMBL" id="KK107163">
    <property type="protein sequence ID" value="EZA56527.1"/>
    <property type="molecule type" value="Genomic_DNA"/>
</dbReference>
<evidence type="ECO:0000256" key="10">
    <source>
        <dbReference type="ARBA" id="ARBA00023157"/>
    </source>
</evidence>
<evidence type="ECO:0000256" key="14">
    <source>
        <dbReference type="SAM" id="SignalP"/>
    </source>
</evidence>